<proteinExistence type="predicted"/>
<dbReference type="Gene3D" id="1.10.510.10">
    <property type="entry name" value="Transferase(Phosphotransferase) domain 1"/>
    <property type="match status" value="1"/>
</dbReference>
<accession>A0ABY7DA23</accession>
<dbReference type="EMBL" id="CP111012">
    <property type="protein sequence ID" value="WAQ93647.1"/>
    <property type="molecule type" value="Genomic_DNA"/>
</dbReference>
<organism evidence="6 7">
    <name type="scientific">Mya arenaria</name>
    <name type="common">Soft-shell clam</name>
    <dbReference type="NCBI Taxonomy" id="6604"/>
    <lineage>
        <taxon>Eukaryota</taxon>
        <taxon>Metazoa</taxon>
        <taxon>Spiralia</taxon>
        <taxon>Lophotrochozoa</taxon>
        <taxon>Mollusca</taxon>
        <taxon>Bivalvia</taxon>
        <taxon>Autobranchia</taxon>
        <taxon>Heteroconchia</taxon>
        <taxon>Euheterodonta</taxon>
        <taxon>Imparidentia</taxon>
        <taxon>Neoheterodontei</taxon>
        <taxon>Myida</taxon>
        <taxon>Myoidea</taxon>
        <taxon>Myidae</taxon>
        <taxon>Mya</taxon>
    </lineage>
</organism>
<dbReference type="Gene3D" id="2.60.40.10">
    <property type="entry name" value="Immunoglobulins"/>
    <property type="match status" value="1"/>
</dbReference>
<dbReference type="PROSITE" id="PS50011">
    <property type="entry name" value="PROTEIN_KINASE_DOM"/>
    <property type="match status" value="1"/>
</dbReference>
<dbReference type="Pfam" id="PF07714">
    <property type="entry name" value="PK_Tyr_Ser-Thr"/>
    <property type="match status" value="1"/>
</dbReference>
<name>A0ABY7DA23_MYAAR</name>
<keyword evidence="3" id="KW-0812">Transmembrane</keyword>
<gene>
    <name evidence="6" type="ORF">MAR_006118</name>
</gene>
<dbReference type="InterPro" id="IPR013783">
    <property type="entry name" value="Ig-like_fold"/>
</dbReference>
<dbReference type="InterPro" id="IPR050122">
    <property type="entry name" value="RTK"/>
</dbReference>
<feature type="domain" description="Protein kinase" evidence="4">
    <location>
        <begin position="890"/>
        <end position="1145"/>
    </location>
</feature>
<comment type="subcellular location">
    <subcellularLocation>
        <location evidence="1">Membrane</location>
        <topology evidence="1">Single-pass membrane protein</topology>
    </subcellularLocation>
</comment>
<dbReference type="PROSITE" id="PS50853">
    <property type="entry name" value="FN3"/>
    <property type="match status" value="1"/>
</dbReference>
<dbReference type="InterPro" id="IPR036116">
    <property type="entry name" value="FN3_sf"/>
</dbReference>
<reference evidence="6" key="1">
    <citation type="submission" date="2022-11" db="EMBL/GenBank/DDBJ databases">
        <title>Centuries of genome instability and evolution in soft-shell clam transmissible cancer (bioRxiv).</title>
        <authorList>
            <person name="Hart S.F.M."/>
            <person name="Yonemitsu M.A."/>
            <person name="Giersch R.M."/>
            <person name="Beal B.F."/>
            <person name="Arriagada G."/>
            <person name="Davis B.W."/>
            <person name="Ostrander E.A."/>
            <person name="Goff S.P."/>
            <person name="Metzger M.J."/>
        </authorList>
    </citation>
    <scope>NUCLEOTIDE SEQUENCE</scope>
    <source>
        <strain evidence="6">MELC-2E11</strain>
        <tissue evidence="6">Siphon/mantle</tissue>
    </source>
</reference>
<feature type="transmembrane region" description="Helical" evidence="3">
    <location>
        <begin position="792"/>
        <end position="814"/>
    </location>
</feature>
<keyword evidence="2" id="KW-0325">Glycoprotein</keyword>
<dbReference type="CDD" id="cd00063">
    <property type="entry name" value="FN3"/>
    <property type="match status" value="1"/>
</dbReference>
<evidence type="ECO:0000256" key="3">
    <source>
        <dbReference type="SAM" id="Phobius"/>
    </source>
</evidence>
<keyword evidence="3" id="KW-1133">Transmembrane helix</keyword>
<keyword evidence="7" id="KW-1185">Reference proteome</keyword>
<dbReference type="PANTHER" id="PTHR24416:SF611">
    <property type="entry name" value="TYROSINE-PROTEIN KINASE TRANSMEMBRANE RECEPTOR ROR"/>
    <property type="match status" value="1"/>
</dbReference>
<evidence type="ECO:0000256" key="1">
    <source>
        <dbReference type="ARBA" id="ARBA00004167"/>
    </source>
</evidence>
<dbReference type="SUPFAM" id="SSF56112">
    <property type="entry name" value="Protein kinase-like (PK-like)"/>
    <property type="match status" value="1"/>
</dbReference>
<dbReference type="PRINTS" id="PR00109">
    <property type="entry name" value="TYRKINASE"/>
</dbReference>
<feature type="domain" description="Fibronectin type-III" evidence="5">
    <location>
        <begin position="685"/>
        <end position="785"/>
    </location>
</feature>
<keyword evidence="3" id="KW-0472">Membrane</keyword>
<dbReference type="PANTHER" id="PTHR24416">
    <property type="entry name" value="TYROSINE-PROTEIN KINASE RECEPTOR"/>
    <property type="match status" value="1"/>
</dbReference>
<evidence type="ECO:0000313" key="6">
    <source>
        <dbReference type="EMBL" id="WAQ93647.1"/>
    </source>
</evidence>
<sequence length="1158" mass="131010">MKEEEFKIKCVDEDDCEIPPVIRVTQREVVKLPETLWSDTLRIILVLSMPLLAPVAVGISMVLAIVSPVPIDAHAILGTVRRIHANVSPLKSTAEGFRPDIVQSNVTLAQIRPSDNKTQYMFTVVGKDENDFTLVWSNQKRFNNLRFEFDTLIDTPEIPERPNYVHDAKIGIVASSIEASVSKIPRDGGSNRYIASNKTYNCETGISNDTPAVEKDTCEINDENFATLIEHGDILLLKFRSRSGGFQKLINIDDRGKPYATKNYNGLQGEQNLEFRFDFVVPEHCSLNSGSCLPKPLHIDNEFTRTNIRASWSDWTDAMAGMWQYYMEVFKLAPNRDERLVEATPINPVYNKALNHTNGEMSSSYTPDEPGMYSVLLKVSDMANNSRIARRFVLYDDSSMISVSNETDKKLYISSAVEETGYAWQTHSNSEDNIVTVNTRWDGHFANKLHEDGKFLAEIEKYPTQFKDIEDDGILMSLKFVADTLDDDEGKRTRKAITNYHGIIKFEVAYDPSPSEEVPTTGWTVIPLQESISTQRILEDGDRLRVWVRATDVMGNTNTDSTFMRIDGSPPFISSGNGSEHQVVLNIEGEEFKHASRASFLASDLQSGVHKIEIKLTVKSPGKENMVTYRNFTEARRGNDITDPRCIGFDKIGMCLLPAQIVEIDNCWLTMGPLTNLQGLEKYNGPTNVNIENVSPTGFRLTWQLPEPESCYGAADIVIILTHIDSNGEKEIRSFETPSTATYFDFLGLNPEVKYNLELQIKTEGGMALNLGEDLSVVTLKEESPGGIPTRAVVGIVIGIIVFCVLVVGVLFILTRRGIINFKLQRRKGVIRRAVTKHARQPNMLQLEPIPGQSHENKGLAFDNRQNELNFYEKLDFNSSSKGFIRTDQISFGELLKSGHFANIYRARYNRQNVVVKTLKENFTNEDEILMKAMIKFSSDRVGDHPNIIKFVGAVVDDVSRGPLIINEYCENGTLKEYLEERKSNMTVEMQENLFRFGFDVVTHGRLAACNIFLNQLNEVKIAGFGPISAGQEGEEDEGDADSENKERILIQWMAPECMTSTKKANGKSDVWSYAVVLWEIFSLGETPYMGISRNLLQRLKSGERLEKPELCDETWYNVMQDCWEYDPKKRPCFAEIRDQLDKFFFNYPGGNFYFNKR</sequence>
<dbReference type="InterPro" id="IPR000719">
    <property type="entry name" value="Prot_kinase_dom"/>
</dbReference>
<feature type="transmembrane region" description="Helical" evidence="3">
    <location>
        <begin position="43"/>
        <end position="66"/>
    </location>
</feature>
<dbReference type="SUPFAM" id="SSF49265">
    <property type="entry name" value="Fibronectin type III"/>
    <property type="match status" value="1"/>
</dbReference>
<dbReference type="InterPro" id="IPR011009">
    <property type="entry name" value="Kinase-like_dom_sf"/>
</dbReference>
<evidence type="ECO:0000259" key="4">
    <source>
        <dbReference type="PROSITE" id="PS50011"/>
    </source>
</evidence>
<evidence type="ECO:0000256" key="2">
    <source>
        <dbReference type="ARBA" id="ARBA00023180"/>
    </source>
</evidence>
<dbReference type="Proteomes" id="UP001164746">
    <property type="component" value="Chromosome 1"/>
</dbReference>
<evidence type="ECO:0000259" key="5">
    <source>
        <dbReference type="PROSITE" id="PS50853"/>
    </source>
</evidence>
<dbReference type="InterPro" id="IPR003961">
    <property type="entry name" value="FN3_dom"/>
</dbReference>
<evidence type="ECO:0000313" key="7">
    <source>
        <dbReference type="Proteomes" id="UP001164746"/>
    </source>
</evidence>
<dbReference type="InterPro" id="IPR001245">
    <property type="entry name" value="Ser-Thr/Tyr_kinase_cat_dom"/>
</dbReference>
<protein>
    <submittedName>
        <fullName evidence="6">EPHB1-like protein</fullName>
    </submittedName>
</protein>